<reference evidence="1" key="1">
    <citation type="submission" date="2020-04" db="EMBL/GenBank/DDBJ databases">
        <authorList>
            <person name="Alioto T."/>
            <person name="Alioto T."/>
            <person name="Gomez Garrido J."/>
        </authorList>
    </citation>
    <scope>NUCLEOTIDE SEQUENCE</scope>
    <source>
        <strain evidence="1">A484AB</strain>
    </source>
</reference>
<keyword evidence="2" id="KW-1185">Reference proteome</keyword>
<comment type="caution">
    <text evidence="1">The sequence shown here is derived from an EMBL/GenBank/DDBJ whole genome shotgun (WGS) entry which is preliminary data.</text>
</comment>
<dbReference type="Proteomes" id="UP001152795">
    <property type="component" value="Unassembled WGS sequence"/>
</dbReference>
<dbReference type="EMBL" id="CACRXK020021087">
    <property type="protein sequence ID" value="CAB4035476.1"/>
    <property type="molecule type" value="Genomic_DNA"/>
</dbReference>
<name>A0A7D9JTN5_PARCT</name>
<sequence>THVFVVKQTVNKKNVLLFGENAIIHFITAVCHFGSFKTTVVLCARKIGLYKELADETRGILLKSSLNHNGDCYS</sequence>
<protein>
    <submittedName>
        <fullName evidence="1">Uncharacterized protein</fullName>
    </submittedName>
</protein>
<evidence type="ECO:0000313" key="1">
    <source>
        <dbReference type="EMBL" id="CAB4035476.1"/>
    </source>
</evidence>
<accession>A0A7D9JTN5</accession>
<dbReference type="AlphaFoldDB" id="A0A7D9JTN5"/>
<evidence type="ECO:0000313" key="2">
    <source>
        <dbReference type="Proteomes" id="UP001152795"/>
    </source>
</evidence>
<organism evidence="1 2">
    <name type="scientific">Paramuricea clavata</name>
    <name type="common">Red gorgonian</name>
    <name type="synonym">Violescent sea-whip</name>
    <dbReference type="NCBI Taxonomy" id="317549"/>
    <lineage>
        <taxon>Eukaryota</taxon>
        <taxon>Metazoa</taxon>
        <taxon>Cnidaria</taxon>
        <taxon>Anthozoa</taxon>
        <taxon>Octocorallia</taxon>
        <taxon>Malacalcyonacea</taxon>
        <taxon>Plexauridae</taxon>
        <taxon>Paramuricea</taxon>
    </lineage>
</organism>
<gene>
    <name evidence="1" type="ORF">PACLA_8A070187</name>
</gene>
<proteinExistence type="predicted"/>
<feature type="non-terminal residue" evidence="1">
    <location>
        <position position="1"/>
    </location>
</feature>